<dbReference type="GO" id="GO:0003677">
    <property type="term" value="F:DNA binding"/>
    <property type="evidence" value="ECO:0007669"/>
    <property type="project" value="UniProtKB-KW"/>
</dbReference>
<dbReference type="Proteomes" id="UP000006765">
    <property type="component" value="Unassembled WGS sequence"/>
</dbReference>
<dbReference type="GO" id="GO:0003700">
    <property type="term" value="F:DNA-binding transcription factor activity"/>
    <property type="evidence" value="ECO:0007669"/>
    <property type="project" value="InterPro"/>
</dbReference>
<dbReference type="InterPro" id="IPR036388">
    <property type="entry name" value="WH-like_DNA-bd_sf"/>
</dbReference>
<dbReference type="InterPro" id="IPR036390">
    <property type="entry name" value="WH_DNA-bd_sf"/>
</dbReference>
<keyword evidence="2" id="KW-0238">DNA-binding</keyword>
<name>K2I9Z1_9RHOB</name>
<dbReference type="Pfam" id="PF07702">
    <property type="entry name" value="UTRA"/>
    <property type="match status" value="1"/>
</dbReference>
<dbReference type="PANTHER" id="PTHR44846:SF1">
    <property type="entry name" value="MANNOSYL-D-GLYCERATE TRANSPORT_METABOLISM SYSTEM REPRESSOR MNGR-RELATED"/>
    <property type="match status" value="1"/>
</dbReference>
<accession>K2I9Z1</accession>
<dbReference type="CDD" id="cd07377">
    <property type="entry name" value="WHTH_GntR"/>
    <property type="match status" value="1"/>
</dbReference>
<dbReference type="PROSITE" id="PS50949">
    <property type="entry name" value="HTH_GNTR"/>
    <property type="match status" value="1"/>
</dbReference>
<sequence>MSDISPPPVWRQIADLVVRQIASGELREGDRLPPERRMAQDHDIAVGTLRRALADLTDRGLIERRQGSGNYVRHARQIGGMYEFFRLELVQGGGRPDAEILDVARLAKPHDAPAFGPAPDAYCIRRLRLLDGIRVAAEEIWLDATHALDPASIQPSLYQTYRRQLGLRIIRTEDRIGIDTMPQWSDIAMKSATCCHVARVSWGQDGQPVEYSRTWFDADLARYVSRIG</sequence>
<reference evidence="5 6" key="1">
    <citation type="journal article" date="2012" name="J. Bacteriol.">
        <title>Draft Genome Sequence of Oceaniovalibus guishaninsula JLT2003T.</title>
        <authorList>
            <person name="Tang K."/>
            <person name="Liu K."/>
            <person name="Jiao N."/>
        </authorList>
    </citation>
    <scope>NUCLEOTIDE SEQUENCE [LARGE SCALE GENOMIC DNA]</scope>
    <source>
        <strain evidence="5 6">JLT2003</strain>
    </source>
</reference>
<dbReference type="InterPro" id="IPR028978">
    <property type="entry name" value="Chorismate_lyase_/UTRA_dom_sf"/>
</dbReference>
<dbReference type="InterPro" id="IPR011663">
    <property type="entry name" value="UTRA"/>
</dbReference>
<dbReference type="Gene3D" id="1.10.10.10">
    <property type="entry name" value="Winged helix-like DNA-binding domain superfamily/Winged helix DNA-binding domain"/>
    <property type="match status" value="1"/>
</dbReference>
<dbReference type="SMART" id="SM00866">
    <property type="entry name" value="UTRA"/>
    <property type="match status" value="1"/>
</dbReference>
<dbReference type="InterPro" id="IPR050679">
    <property type="entry name" value="Bact_HTH_transcr_reg"/>
</dbReference>
<keyword evidence="1" id="KW-0805">Transcription regulation</keyword>
<evidence type="ECO:0000313" key="5">
    <source>
        <dbReference type="EMBL" id="EKE45795.1"/>
    </source>
</evidence>
<dbReference type="SUPFAM" id="SSF64288">
    <property type="entry name" value="Chorismate lyase-like"/>
    <property type="match status" value="1"/>
</dbReference>
<dbReference type="InterPro" id="IPR000524">
    <property type="entry name" value="Tscrpt_reg_HTH_GntR"/>
</dbReference>
<dbReference type="STRING" id="1231392.OCGS_0021"/>
<dbReference type="EMBL" id="AMGO01000001">
    <property type="protein sequence ID" value="EKE45795.1"/>
    <property type="molecule type" value="Genomic_DNA"/>
</dbReference>
<dbReference type="eggNOG" id="COG2188">
    <property type="taxonomic scope" value="Bacteria"/>
</dbReference>
<feature type="domain" description="HTH gntR-type" evidence="4">
    <location>
        <begin position="7"/>
        <end position="75"/>
    </location>
</feature>
<evidence type="ECO:0000256" key="3">
    <source>
        <dbReference type="ARBA" id="ARBA00023163"/>
    </source>
</evidence>
<dbReference type="SUPFAM" id="SSF46785">
    <property type="entry name" value="Winged helix' DNA-binding domain"/>
    <property type="match status" value="1"/>
</dbReference>
<protein>
    <submittedName>
        <fullName evidence="5">Transcriptional regulator, GntR family</fullName>
    </submittedName>
</protein>
<keyword evidence="6" id="KW-1185">Reference proteome</keyword>
<dbReference type="GO" id="GO:0045892">
    <property type="term" value="P:negative regulation of DNA-templated transcription"/>
    <property type="evidence" value="ECO:0007669"/>
    <property type="project" value="TreeGrafter"/>
</dbReference>
<dbReference type="Gene3D" id="3.40.1410.10">
    <property type="entry name" value="Chorismate lyase-like"/>
    <property type="match status" value="1"/>
</dbReference>
<evidence type="ECO:0000259" key="4">
    <source>
        <dbReference type="PROSITE" id="PS50949"/>
    </source>
</evidence>
<evidence type="ECO:0000256" key="2">
    <source>
        <dbReference type="ARBA" id="ARBA00023125"/>
    </source>
</evidence>
<evidence type="ECO:0000313" key="6">
    <source>
        <dbReference type="Proteomes" id="UP000006765"/>
    </source>
</evidence>
<gene>
    <name evidence="5" type="ORF">OCGS_0021</name>
</gene>
<keyword evidence="3" id="KW-0804">Transcription</keyword>
<organism evidence="5 6">
    <name type="scientific">Oceaniovalibus guishaninsula JLT2003</name>
    <dbReference type="NCBI Taxonomy" id="1231392"/>
    <lineage>
        <taxon>Bacteria</taxon>
        <taxon>Pseudomonadati</taxon>
        <taxon>Pseudomonadota</taxon>
        <taxon>Alphaproteobacteria</taxon>
        <taxon>Rhodobacterales</taxon>
        <taxon>Roseobacteraceae</taxon>
        <taxon>Oceaniovalibus</taxon>
    </lineage>
</organism>
<proteinExistence type="predicted"/>
<evidence type="ECO:0000256" key="1">
    <source>
        <dbReference type="ARBA" id="ARBA00023015"/>
    </source>
</evidence>
<dbReference type="PANTHER" id="PTHR44846">
    <property type="entry name" value="MANNOSYL-D-GLYCERATE TRANSPORT/METABOLISM SYSTEM REPRESSOR MNGR-RELATED"/>
    <property type="match status" value="1"/>
</dbReference>
<dbReference type="AlphaFoldDB" id="K2I9Z1"/>
<dbReference type="SMART" id="SM00345">
    <property type="entry name" value="HTH_GNTR"/>
    <property type="match status" value="1"/>
</dbReference>
<dbReference type="RefSeq" id="WP_007425174.1">
    <property type="nucleotide sequence ID" value="NZ_AMGO01000001.1"/>
</dbReference>
<comment type="caution">
    <text evidence="5">The sequence shown here is derived from an EMBL/GenBank/DDBJ whole genome shotgun (WGS) entry which is preliminary data.</text>
</comment>
<dbReference type="Pfam" id="PF00392">
    <property type="entry name" value="GntR"/>
    <property type="match status" value="1"/>
</dbReference>